<protein>
    <recommendedName>
        <fullName evidence="2">Cupin type-2 domain-containing protein</fullName>
    </recommendedName>
</protein>
<keyword evidence="4" id="KW-1185">Reference proteome</keyword>
<evidence type="ECO:0000313" key="3">
    <source>
        <dbReference type="EMBL" id="GGJ99192.1"/>
    </source>
</evidence>
<dbReference type="InterPro" id="IPR014710">
    <property type="entry name" value="RmlC-like_jellyroll"/>
</dbReference>
<dbReference type="InterPro" id="IPR011051">
    <property type="entry name" value="RmlC_Cupin_sf"/>
</dbReference>
<name>A0A917PY86_9BACI</name>
<sequence>MRYWIHESEIESYIPLNHELTYNKKVVGRKDGINEVEMIIGEMEEGGDADPHSHEEIEQLMYILEGKMHAKIGGEEAELTAGHSVFIPKKVNHEIKNAGKGNLKFVLIYSPAKGA</sequence>
<dbReference type="PANTHER" id="PTHR35848">
    <property type="entry name" value="OXALATE-BINDING PROTEIN"/>
    <property type="match status" value="1"/>
</dbReference>
<dbReference type="SUPFAM" id="SSF51182">
    <property type="entry name" value="RmlC-like cupins"/>
    <property type="match status" value="1"/>
</dbReference>
<evidence type="ECO:0000256" key="1">
    <source>
        <dbReference type="ARBA" id="ARBA00022723"/>
    </source>
</evidence>
<organism evidence="3 4">
    <name type="scientific">Lentibacillus kapialis</name>
    <dbReference type="NCBI Taxonomy" id="340214"/>
    <lineage>
        <taxon>Bacteria</taxon>
        <taxon>Bacillati</taxon>
        <taxon>Bacillota</taxon>
        <taxon>Bacilli</taxon>
        <taxon>Bacillales</taxon>
        <taxon>Bacillaceae</taxon>
        <taxon>Lentibacillus</taxon>
    </lineage>
</organism>
<dbReference type="GO" id="GO:0046872">
    <property type="term" value="F:metal ion binding"/>
    <property type="evidence" value="ECO:0007669"/>
    <property type="project" value="UniProtKB-KW"/>
</dbReference>
<dbReference type="RefSeq" id="WP_188633127.1">
    <property type="nucleotide sequence ID" value="NZ_BMNQ01000031.1"/>
</dbReference>
<proteinExistence type="predicted"/>
<dbReference type="AlphaFoldDB" id="A0A917PY86"/>
<evidence type="ECO:0000313" key="4">
    <source>
        <dbReference type="Proteomes" id="UP000658382"/>
    </source>
</evidence>
<dbReference type="Proteomes" id="UP000658382">
    <property type="component" value="Unassembled WGS sequence"/>
</dbReference>
<dbReference type="EMBL" id="BMNQ01000031">
    <property type="protein sequence ID" value="GGJ99192.1"/>
    <property type="molecule type" value="Genomic_DNA"/>
</dbReference>
<evidence type="ECO:0000259" key="2">
    <source>
        <dbReference type="Pfam" id="PF07883"/>
    </source>
</evidence>
<keyword evidence="1" id="KW-0479">Metal-binding</keyword>
<comment type="caution">
    <text evidence="3">The sequence shown here is derived from an EMBL/GenBank/DDBJ whole genome shotgun (WGS) entry which is preliminary data.</text>
</comment>
<gene>
    <name evidence="3" type="ORF">GCM10007063_21800</name>
</gene>
<reference evidence="3" key="1">
    <citation type="journal article" date="2014" name="Int. J. Syst. Evol. Microbiol.">
        <title>Complete genome sequence of Corynebacterium casei LMG S-19264T (=DSM 44701T), isolated from a smear-ripened cheese.</title>
        <authorList>
            <consortium name="US DOE Joint Genome Institute (JGI-PGF)"/>
            <person name="Walter F."/>
            <person name="Albersmeier A."/>
            <person name="Kalinowski J."/>
            <person name="Ruckert C."/>
        </authorList>
    </citation>
    <scope>NUCLEOTIDE SEQUENCE</scope>
    <source>
        <strain evidence="3">JCM 12580</strain>
    </source>
</reference>
<reference evidence="3" key="2">
    <citation type="submission" date="2020-09" db="EMBL/GenBank/DDBJ databases">
        <authorList>
            <person name="Sun Q."/>
            <person name="Ohkuma M."/>
        </authorList>
    </citation>
    <scope>NUCLEOTIDE SEQUENCE</scope>
    <source>
        <strain evidence="3">JCM 12580</strain>
    </source>
</reference>
<dbReference type="Pfam" id="PF07883">
    <property type="entry name" value="Cupin_2"/>
    <property type="match status" value="1"/>
</dbReference>
<dbReference type="InterPro" id="IPR013096">
    <property type="entry name" value="Cupin_2"/>
</dbReference>
<accession>A0A917PY86</accession>
<dbReference type="PANTHER" id="PTHR35848:SF6">
    <property type="entry name" value="CUPIN TYPE-2 DOMAIN-CONTAINING PROTEIN"/>
    <property type="match status" value="1"/>
</dbReference>
<feature type="domain" description="Cupin type-2" evidence="2">
    <location>
        <begin position="42"/>
        <end position="109"/>
    </location>
</feature>
<dbReference type="Gene3D" id="2.60.120.10">
    <property type="entry name" value="Jelly Rolls"/>
    <property type="match status" value="1"/>
</dbReference>
<dbReference type="InterPro" id="IPR051610">
    <property type="entry name" value="GPI/OXD"/>
</dbReference>